<dbReference type="Pfam" id="PF20329">
    <property type="entry name" value="DUF6624"/>
    <property type="match status" value="1"/>
</dbReference>
<evidence type="ECO:0000313" key="1">
    <source>
        <dbReference type="EMBL" id="QNR83476.1"/>
    </source>
</evidence>
<organism evidence="1 2">
    <name type="scientific">Pedobacter riviphilus</name>
    <dbReference type="NCBI Taxonomy" id="2766984"/>
    <lineage>
        <taxon>Bacteria</taxon>
        <taxon>Pseudomonadati</taxon>
        <taxon>Bacteroidota</taxon>
        <taxon>Sphingobacteriia</taxon>
        <taxon>Sphingobacteriales</taxon>
        <taxon>Sphingobacteriaceae</taxon>
        <taxon>Pedobacter</taxon>
    </lineage>
</organism>
<keyword evidence="2" id="KW-1185">Reference proteome</keyword>
<dbReference type="Proteomes" id="UP000516439">
    <property type="component" value="Chromosome"/>
</dbReference>
<proteinExistence type="predicted"/>
<sequence>MRLIYLSIIFLLFTSSSFCQINDKSILIRQLDSIGRLDQVYRGQLNDIRNRFADDSLKLKDTLRKHFELINKVDSLNLITVSQIIDQYGWLSADEIGEAANSALFIVIQHADLKTQEKYLPIMRIAAKNKRLKATSLALLEDRIAMFQGRKQIYGSQIAWNMQTNKYTIMPMIDPDHVDNRRADIGLGSYTAYLIDMGIVWNVEQYKKDLPQIEEWHKKMMNRNKSKY</sequence>
<dbReference type="InterPro" id="IPR046732">
    <property type="entry name" value="DUF6624"/>
</dbReference>
<reference evidence="1 2" key="1">
    <citation type="submission" date="2020-09" db="EMBL/GenBank/DDBJ databases">
        <title>Pedobacter sp. SW-16 isolated from soil near Yeocheon.</title>
        <authorList>
            <person name="Im H.S."/>
            <person name="Joung Y."/>
            <person name="Lee S.-S."/>
        </authorList>
    </citation>
    <scope>NUCLEOTIDE SEQUENCE [LARGE SCALE GENOMIC DNA]</scope>
    <source>
        <strain evidence="1 2">SW-16</strain>
    </source>
</reference>
<accession>A0ABX6TDC1</accession>
<evidence type="ECO:0000313" key="2">
    <source>
        <dbReference type="Proteomes" id="UP000516439"/>
    </source>
</evidence>
<dbReference type="EMBL" id="CP061171">
    <property type="protein sequence ID" value="QNR83476.1"/>
    <property type="molecule type" value="Genomic_DNA"/>
</dbReference>
<gene>
    <name evidence="1" type="ORF">H9N25_16145</name>
</gene>
<protein>
    <submittedName>
        <fullName evidence="1">Uncharacterized protein</fullName>
    </submittedName>
</protein>
<dbReference type="RefSeq" id="WP_190326556.1">
    <property type="nucleotide sequence ID" value="NZ_CP061171.1"/>
</dbReference>
<name>A0ABX6TDC1_9SPHI</name>